<comment type="caution">
    <text evidence="8">The sequence shown here is derived from an EMBL/GenBank/DDBJ whole genome shotgun (WGS) entry which is preliminary data.</text>
</comment>
<dbReference type="Proteomes" id="UP000225548">
    <property type="component" value="Unassembled WGS sequence"/>
</dbReference>
<sequence>MNRRIAATAVAALALAVVPATTASAYEAIDFSSTLSATSFSAGSPFNYVVDGPLYNDKITASVTSTSVVTSAISIAGTSSLAKATDAAGDATFNITLAAAGSYTITAVDAEGTVINTQTIAVGSAATSTGAASGAATLPVTGSSPLPLTIGAGALAAAGLGAFFFAKRRRAALNA</sequence>
<evidence type="ECO:0000313" key="8">
    <source>
        <dbReference type="EMBL" id="PFG32280.1"/>
    </source>
</evidence>
<evidence type="ECO:0000256" key="1">
    <source>
        <dbReference type="ARBA" id="ARBA00022512"/>
    </source>
</evidence>
<evidence type="ECO:0000256" key="4">
    <source>
        <dbReference type="ARBA" id="ARBA00023088"/>
    </source>
</evidence>
<reference evidence="8 9" key="1">
    <citation type="submission" date="2017-10" db="EMBL/GenBank/DDBJ databases">
        <title>Sequencing the genomes of 1000 actinobacteria strains.</title>
        <authorList>
            <person name="Klenk H.-P."/>
        </authorList>
    </citation>
    <scope>NUCLEOTIDE SEQUENCE [LARGE SCALE GENOMIC DNA]</scope>
    <source>
        <strain evidence="8 9">DSM 18966</strain>
    </source>
</reference>
<evidence type="ECO:0000313" key="9">
    <source>
        <dbReference type="Proteomes" id="UP000225548"/>
    </source>
</evidence>
<keyword evidence="1" id="KW-0134">Cell wall</keyword>
<keyword evidence="5" id="KW-1133">Transmembrane helix</keyword>
<dbReference type="RefSeq" id="WP_098453677.1">
    <property type="nucleotide sequence ID" value="NZ_PDJG01000001.1"/>
</dbReference>
<evidence type="ECO:0000256" key="6">
    <source>
        <dbReference type="SAM" id="SignalP"/>
    </source>
</evidence>
<dbReference type="EMBL" id="PDJG01000001">
    <property type="protein sequence ID" value="PFG32280.1"/>
    <property type="molecule type" value="Genomic_DNA"/>
</dbReference>
<keyword evidence="9" id="KW-1185">Reference proteome</keyword>
<evidence type="ECO:0000256" key="5">
    <source>
        <dbReference type="SAM" id="Phobius"/>
    </source>
</evidence>
<keyword evidence="4" id="KW-0572">Peptidoglycan-anchor</keyword>
<dbReference type="AlphaFoldDB" id="A0A2A9E268"/>
<accession>A0A2A9E268</accession>
<feature type="chain" id="PRO_5012427995" evidence="6">
    <location>
        <begin position="26"/>
        <end position="175"/>
    </location>
</feature>
<keyword evidence="5" id="KW-0472">Membrane</keyword>
<dbReference type="InterPro" id="IPR019931">
    <property type="entry name" value="LPXTG_anchor"/>
</dbReference>
<protein>
    <submittedName>
        <fullName evidence="8">LPXTG-motif cell wall-anchored protein</fullName>
    </submittedName>
</protein>
<name>A0A2A9E268_9MICO</name>
<keyword evidence="5" id="KW-0812">Transmembrane</keyword>
<dbReference type="NCBIfam" id="TIGR01167">
    <property type="entry name" value="LPXTG_anchor"/>
    <property type="match status" value="1"/>
</dbReference>
<dbReference type="Pfam" id="PF00746">
    <property type="entry name" value="Gram_pos_anchor"/>
    <property type="match status" value="1"/>
</dbReference>
<gene>
    <name evidence="8" type="ORF">ATL42_0100</name>
</gene>
<feature type="transmembrane region" description="Helical" evidence="5">
    <location>
        <begin position="146"/>
        <end position="166"/>
    </location>
</feature>
<evidence type="ECO:0000256" key="2">
    <source>
        <dbReference type="ARBA" id="ARBA00022525"/>
    </source>
</evidence>
<organism evidence="8 9">
    <name type="scientific">Sanguibacter antarcticus</name>
    <dbReference type="NCBI Taxonomy" id="372484"/>
    <lineage>
        <taxon>Bacteria</taxon>
        <taxon>Bacillati</taxon>
        <taxon>Actinomycetota</taxon>
        <taxon>Actinomycetes</taxon>
        <taxon>Micrococcales</taxon>
        <taxon>Sanguibacteraceae</taxon>
        <taxon>Sanguibacter</taxon>
    </lineage>
</organism>
<keyword evidence="2" id="KW-0964">Secreted</keyword>
<proteinExistence type="predicted"/>
<keyword evidence="3 6" id="KW-0732">Signal</keyword>
<evidence type="ECO:0000259" key="7">
    <source>
        <dbReference type="Pfam" id="PF00746"/>
    </source>
</evidence>
<feature type="domain" description="Gram-positive cocci surface proteins LPxTG" evidence="7">
    <location>
        <begin position="132"/>
        <end position="170"/>
    </location>
</feature>
<evidence type="ECO:0000256" key="3">
    <source>
        <dbReference type="ARBA" id="ARBA00022729"/>
    </source>
</evidence>
<feature type="signal peptide" evidence="6">
    <location>
        <begin position="1"/>
        <end position="25"/>
    </location>
</feature>